<feature type="domain" description="Tlde1" evidence="2">
    <location>
        <begin position="306"/>
        <end position="402"/>
    </location>
</feature>
<feature type="region of interest" description="Disordered" evidence="1">
    <location>
        <begin position="188"/>
        <end position="219"/>
    </location>
</feature>
<evidence type="ECO:0000256" key="1">
    <source>
        <dbReference type="SAM" id="MobiDB-lite"/>
    </source>
</evidence>
<evidence type="ECO:0000313" key="3">
    <source>
        <dbReference type="EMBL" id="SDF71505.1"/>
    </source>
</evidence>
<gene>
    <name evidence="3" type="ORF">SAMN05216337_106932</name>
</gene>
<dbReference type="Proteomes" id="UP000199245">
    <property type="component" value="Unassembled WGS sequence"/>
</dbReference>
<feature type="compositionally biased region" description="Basic and acidic residues" evidence="1">
    <location>
        <begin position="198"/>
        <end position="209"/>
    </location>
</feature>
<accession>A0A1G7NBN1</accession>
<reference evidence="3 4" key="1">
    <citation type="submission" date="2016-10" db="EMBL/GenBank/DDBJ databases">
        <authorList>
            <person name="de Groot N.N."/>
        </authorList>
    </citation>
    <scope>NUCLEOTIDE SEQUENCE [LARGE SCALE GENOMIC DNA]</scope>
    <source>
        <strain evidence="3 4">R5</strain>
    </source>
</reference>
<organism evidence="3 4">
    <name type="scientific">Bradyrhizobium brasilense</name>
    <dbReference type="NCBI Taxonomy" id="1419277"/>
    <lineage>
        <taxon>Bacteria</taxon>
        <taxon>Pseudomonadati</taxon>
        <taxon>Pseudomonadota</taxon>
        <taxon>Alphaproteobacteria</taxon>
        <taxon>Hyphomicrobiales</taxon>
        <taxon>Nitrobacteraceae</taxon>
        <taxon>Bradyrhizobium</taxon>
    </lineage>
</organism>
<protein>
    <recommendedName>
        <fullName evidence="2">Tlde1 domain-containing protein</fullName>
    </recommendedName>
</protein>
<dbReference type="InterPro" id="IPR021225">
    <property type="entry name" value="Tlde1_dom"/>
</dbReference>
<dbReference type="EMBL" id="FMZW01000069">
    <property type="protein sequence ID" value="SDF71505.1"/>
    <property type="molecule type" value="Genomic_DNA"/>
</dbReference>
<sequence length="412" mass="42861">MGTSASAYVLGAPSRKKSSRKILPQHFLGSAAVAGLVLGCAWTVYANIFAASVYPSVGNASFDAPVIKRPVAVAARPTPAFNEVFASLTPAPAAPAKTEVAKSEAPASSLMFNDRFAAASPEGVASSVVADAASQIDPIKQAAAPKVAEAARAVASAELAETSKALPAPKSVETAKKQAAANLKVALNDPAADVQPKGADKASEAKPAEAKQAAKSGGVRDMAARAKAAVMSIASNERQTMVEKLWGKRESSGGLLSFASADANVTGSIPSTLDQNPMLGGSPPYDRQTAVYDISAKTVYLPDGTRLEAHSGLGSRLDDPRSSHLKMVGVTPPHIYELKPREALFHGVPALRLNPIGGEGKIFNRDGLLAHTFMLGPNGDSNGCVSFKDYYAFLDAYRNKGIRRLAVLARIQ</sequence>
<dbReference type="AlphaFoldDB" id="A0A1G7NBN1"/>
<proteinExistence type="predicted"/>
<evidence type="ECO:0000259" key="2">
    <source>
        <dbReference type="Pfam" id="PF10908"/>
    </source>
</evidence>
<name>A0A1G7NBN1_9BRAD</name>
<dbReference type="Pfam" id="PF10908">
    <property type="entry name" value="Tlde1_dom"/>
    <property type="match status" value="1"/>
</dbReference>
<evidence type="ECO:0000313" key="4">
    <source>
        <dbReference type="Proteomes" id="UP000199245"/>
    </source>
</evidence>